<dbReference type="RefSeq" id="WP_204718398.1">
    <property type="nucleotide sequence ID" value="NZ_JAFFGU010000007.1"/>
</dbReference>
<dbReference type="PIRSF" id="PIRSF009467">
    <property type="entry name" value="Ureas_acces_UreF"/>
    <property type="match status" value="1"/>
</dbReference>
<dbReference type="Pfam" id="PF01730">
    <property type="entry name" value="UreF"/>
    <property type="match status" value="1"/>
</dbReference>
<protein>
    <submittedName>
        <fullName evidence="3">Urease accessory protein UreF</fullName>
    </submittedName>
</protein>
<dbReference type="PANTHER" id="PTHR33620">
    <property type="entry name" value="UREASE ACCESSORY PROTEIN F"/>
    <property type="match status" value="1"/>
</dbReference>
<name>A0AAW4G827_GORRU</name>
<dbReference type="Proteomes" id="UP001195196">
    <property type="component" value="Unassembled WGS sequence"/>
</dbReference>
<evidence type="ECO:0000256" key="2">
    <source>
        <dbReference type="ARBA" id="ARBA00023186"/>
    </source>
</evidence>
<dbReference type="InterPro" id="IPR038277">
    <property type="entry name" value="UreF_sf"/>
</dbReference>
<dbReference type="InterPro" id="IPR002639">
    <property type="entry name" value="UreF"/>
</dbReference>
<comment type="caution">
    <text evidence="3">The sequence shown here is derived from an EMBL/GenBank/DDBJ whole genome shotgun (WGS) entry which is preliminary data.</text>
</comment>
<gene>
    <name evidence="3" type="ORF">JTZ10_16150</name>
</gene>
<dbReference type="Gene3D" id="1.10.4190.10">
    <property type="entry name" value="Urease accessory protein UreF"/>
    <property type="match status" value="1"/>
</dbReference>
<keyword evidence="1" id="KW-0996">Nickel insertion</keyword>
<dbReference type="EMBL" id="JAFFGU010000007">
    <property type="protein sequence ID" value="MBM7279283.1"/>
    <property type="molecule type" value="Genomic_DNA"/>
</dbReference>
<dbReference type="AlphaFoldDB" id="A0AAW4G827"/>
<proteinExistence type="predicted"/>
<sequence>MEPDSTGDSVGHLLTAIRLADTAFPSGGFAFSSGLEGAYRDGHVRNEDDVHAFVAEQVTLRWHTGDRVLLRMAWSARNPVHVDRLADATSPMSVLRAASTRAGTALLGTFAALGHEAAADYRSAVRSNAAVGHLPIAQAVCYRCAGLDCRTAESIAGWQMIAGIAGAATRLGIVGHIGAQRVVGHASTVLAEALALQPPARPAAFSWFADIAAQRSTDGVRLFAS</sequence>
<evidence type="ECO:0000313" key="4">
    <source>
        <dbReference type="Proteomes" id="UP001195196"/>
    </source>
</evidence>
<dbReference type="GO" id="GO:0016151">
    <property type="term" value="F:nickel cation binding"/>
    <property type="evidence" value="ECO:0007669"/>
    <property type="project" value="InterPro"/>
</dbReference>
<keyword evidence="2" id="KW-0143">Chaperone</keyword>
<organism evidence="3 4">
    <name type="scientific">Gordonia rubripertincta</name>
    <name type="common">Rhodococcus corallinus</name>
    <dbReference type="NCBI Taxonomy" id="36822"/>
    <lineage>
        <taxon>Bacteria</taxon>
        <taxon>Bacillati</taxon>
        <taxon>Actinomycetota</taxon>
        <taxon>Actinomycetes</taxon>
        <taxon>Mycobacteriales</taxon>
        <taxon>Gordoniaceae</taxon>
        <taxon>Gordonia</taxon>
    </lineage>
</organism>
<evidence type="ECO:0000313" key="3">
    <source>
        <dbReference type="EMBL" id="MBM7279283.1"/>
    </source>
</evidence>
<evidence type="ECO:0000256" key="1">
    <source>
        <dbReference type="ARBA" id="ARBA00022988"/>
    </source>
</evidence>
<reference evidence="3" key="1">
    <citation type="submission" date="2021-02" db="EMBL/GenBank/DDBJ databases">
        <title>Taxonomy, biology and ecology of Rhodococcus bacteria occurring in California pistachio and other woody hosts as revealed by genome sequence analyses.</title>
        <authorList>
            <person name="Riely B."/>
            <person name="Gai Y."/>
        </authorList>
    </citation>
    <scope>NUCLEOTIDE SEQUENCE</scope>
    <source>
        <strain evidence="3">BP-295</strain>
    </source>
</reference>
<dbReference type="PANTHER" id="PTHR33620:SF1">
    <property type="entry name" value="UREASE ACCESSORY PROTEIN F"/>
    <property type="match status" value="1"/>
</dbReference>
<accession>A0AAW4G827</accession>